<dbReference type="Gene3D" id="3.40.640.10">
    <property type="entry name" value="Type I PLP-dependent aspartate aminotransferase-like (Major domain)"/>
    <property type="match status" value="1"/>
</dbReference>
<reference evidence="2" key="1">
    <citation type="submission" date="2025-08" db="UniProtKB">
        <authorList>
            <consortium name="RefSeq"/>
        </authorList>
    </citation>
    <scope>IDENTIFICATION</scope>
    <source>
        <tissue evidence="2">Muscle</tissue>
    </source>
</reference>
<organism evidence="1 2">
    <name type="scientific">Limulus polyphemus</name>
    <name type="common">Atlantic horseshoe crab</name>
    <dbReference type="NCBI Taxonomy" id="6850"/>
    <lineage>
        <taxon>Eukaryota</taxon>
        <taxon>Metazoa</taxon>
        <taxon>Ecdysozoa</taxon>
        <taxon>Arthropoda</taxon>
        <taxon>Chelicerata</taxon>
        <taxon>Merostomata</taxon>
        <taxon>Xiphosura</taxon>
        <taxon>Limulidae</taxon>
        <taxon>Limulus</taxon>
    </lineage>
</organism>
<protein>
    <submittedName>
        <fullName evidence="2">1-aminocyclopropane-1-carboxylate synthase-like protein 1</fullName>
    </submittedName>
</protein>
<proteinExistence type="predicted"/>
<dbReference type="GeneID" id="106477669"/>
<keyword evidence="1" id="KW-1185">Reference proteome</keyword>
<evidence type="ECO:0000313" key="2">
    <source>
        <dbReference type="RefSeq" id="XP_022236876.1"/>
    </source>
</evidence>
<name>A0ABM1RZS1_LIMPO</name>
<dbReference type="Proteomes" id="UP000694941">
    <property type="component" value="Unplaced"/>
</dbReference>
<accession>A0ABM1RZS1</accession>
<sequence length="94" mass="10786">MLLSKRVQGVLAKQDFLLKYMLLANSDLYDEKENPKGYINLGTAISNLSCDILIEKLNDEGIWKFDSSLQHYFECYGIPRLRSAMANFMNNSLC</sequence>
<evidence type="ECO:0000313" key="1">
    <source>
        <dbReference type="Proteomes" id="UP000694941"/>
    </source>
</evidence>
<dbReference type="RefSeq" id="XP_022236876.1">
    <property type="nucleotide sequence ID" value="XM_022381168.1"/>
</dbReference>
<dbReference type="InterPro" id="IPR015422">
    <property type="entry name" value="PyrdxlP-dep_Trfase_small"/>
</dbReference>
<gene>
    <name evidence="2" type="primary">LOC106477669</name>
</gene>
<dbReference type="Gene3D" id="3.90.1150.10">
    <property type="entry name" value="Aspartate Aminotransferase, domain 1"/>
    <property type="match status" value="1"/>
</dbReference>
<dbReference type="InterPro" id="IPR015421">
    <property type="entry name" value="PyrdxlP-dep_Trfase_major"/>
</dbReference>